<evidence type="ECO:0000313" key="2">
    <source>
        <dbReference type="Proteomes" id="UP001223802"/>
    </source>
</evidence>
<sequence length="75" mass="8477">MMITELIDQQDFLARLRDWGLSPPASLADCEPLLEALLQGQEGAVWQERLEALLAQRALLHPEVLALVERSLNNR</sequence>
<keyword evidence="2" id="KW-1185">Reference proteome</keyword>
<proteinExistence type="predicted"/>
<dbReference type="KEGG" id="ope:PU634_04490"/>
<gene>
    <name evidence="1" type="ORF">PU634_04490</name>
</gene>
<reference evidence="1 2" key="1">
    <citation type="submission" date="2023-02" db="EMBL/GenBank/DDBJ databases">
        <title>Complete genome sequence of a novel bacterium Oceanimonas sp. NTOU-MSR1 isolated from marine coast sediment.</title>
        <authorList>
            <person name="Yang H.-T."/>
            <person name="Chen Y.-L."/>
            <person name="Ho Y.-N."/>
        </authorList>
    </citation>
    <scope>NUCLEOTIDE SEQUENCE [LARGE SCALE GENOMIC DNA]</scope>
    <source>
        <strain evidence="1 2">NTOU-MSR1</strain>
    </source>
</reference>
<accession>A0AA50KNT9</accession>
<organism evidence="1 2">
    <name type="scientific">Oceanimonas pelagia</name>
    <dbReference type="NCBI Taxonomy" id="3028314"/>
    <lineage>
        <taxon>Bacteria</taxon>
        <taxon>Pseudomonadati</taxon>
        <taxon>Pseudomonadota</taxon>
        <taxon>Gammaproteobacteria</taxon>
        <taxon>Aeromonadales</taxon>
        <taxon>Aeromonadaceae</taxon>
        <taxon>Oceanimonas</taxon>
    </lineage>
</organism>
<dbReference type="EMBL" id="CP118224">
    <property type="protein sequence ID" value="WMC11626.1"/>
    <property type="molecule type" value="Genomic_DNA"/>
</dbReference>
<evidence type="ECO:0000313" key="1">
    <source>
        <dbReference type="EMBL" id="WMC11626.1"/>
    </source>
</evidence>
<name>A0AA50KNT9_9GAMM</name>
<dbReference type="RefSeq" id="WP_306762861.1">
    <property type="nucleotide sequence ID" value="NZ_CP118224.1"/>
</dbReference>
<protein>
    <submittedName>
        <fullName evidence="1">Uncharacterized protein</fullName>
    </submittedName>
</protein>
<dbReference type="Proteomes" id="UP001223802">
    <property type="component" value="Chromosome"/>
</dbReference>
<dbReference type="AlphaFoldDB" id="A0AA50KNT9"/>